<evidence type="ECO:0000256" key="5">
    <source>
        <dbReference type="ARBA" id="ARBA00022741"/>
    </source>
</evidence>
<evidence type="ECO:0000259" key="12">
    <source>
        <dbReference type="Pfam" id="PF09334"/>
    </source>
</evidence>
<proteinExistence type="inferred from homology"/>
<sequence>MPGRFYVTTPIYYVNDAPHLGHAYSTITADALARWHRLVGDDVWFLTGTDEHGLKIQRAADERGITPIEQADWASARFREAWALLDISYDDYLRTTEPRHHAATQALLQRVYDEGHIYSATYSGWYCVSCEAYYTPDELVDDPHGGDVGLCPIHLRPVEELTEDNWFFRLSAFADRLEEWLTTDPSPVRPEGKRNEALGLVRGGLQDISITRRSLTWGVPVPWDPDQVFYVWFDALINYATSVGYGADPERFAEWWPHVHHVIGKDIIRFHSVYWPAMLMAAGEEPPHQLDVHGFLLVGGAKMSKTAANKIAPDQLVGGDPAEGYPALGVDGFRHHFLHDQRFGPDGDLSVEGMVQRYNADLANNLGNLLARVTTVVGKKCDGVGPAPRPDSPLAEVAVDAVVATTAAWDAVMPSEALDATWRLVREANALLEEAEPWKADPGPEVDGVLGDALEVLRIVAVLATPALTRAPAEIWRRIGLDGDPAACRVPDDVAWGGYPGGLPVERGTPLFPRLKLDG</sequence>
<protein>
    <recommendedName>
        <fullName evidence="3">Methionine--tRNA ligase</fullName>
        <ecNumber evidence="2">6.1.1.10</ecNumber>
    </recommendedName>
    <alternativeName>
        <fullName evidence="9">Methionyl-tRNA synthetase</fullName>
    </alternativeName>
</protein>
<accession>A0AAE9Y6Z7</accession>
<dbReference type="NCBIfam" id="TIGR00398">
    <property type="entry name" value="metG"/>
    <property type="match status" value="1"/>
</dbReference>
<dbReference type="SUPFAM" id="SSF47323">
    <property type="entry name" value="Anticodon-binding domain of a subclass of class I aminoacyl-tRNA synthetases"/>
    <property type="match status" value="1"/>
</dbReference>
<evidence type="ECO:0000256" key="2">
    <source>
        <dbReference type="ARBA" id="ARBA00012838"/>
    </source>
</evidence>
<dbReference type="Gene3D" id="1.10.730.10">
    <property type="entry name" value="Isoleucyl-tRNA Synthetase, Domain 1"/>
    <property type="match status" value="1"/>
</dbReference>
<organism evidence="13 14">
    <name type="scientific">Iamia majanohamensis</name>
    <dbReference type="NCBI Taxonomy" id="467976"/>
    <lineage>
        <taxon>Bacteria</taxon>
        <taxon>Bacillati</taxon>
        <taxon>Actinomycetota</taxon>
        <taxon>Acidimicrobiia</taxon>
        <taxon>Acidimicrobiales</taxon>
        <taxon>Iamiaceae</taxon>
        <taxon>Iamia</taxon>
    </lineage>
</organism>
<evidence type="ECO:0000256" key="1">
    <source>
        <dbReference type="ARBA" id="ARBA00003314"/>
    </source>
</evidence>
<dbReference type="CDD" id="cd00814">
    <property type="entry name" value="MetRS_core"/>
    <property type="match status" value="1"/>
</dbReference>
<evidence type="ECO:0000256" key="7">
    <source>
        <dbReference type="ARBA" id="ARBA00022917"/>
    </source>
</evidence>
<feature type="domain" description="Methionyl/Leucyl tRNA synthetase" evidence="12">
    <location>
        <begin position="5"/>
        <end position="373"/>
    </location>
</feature>
<evidence type="ECO:0000256" key="6">
    <source>
        <dbReference type="ARBA" id="ARBA00022840"/>
    </source>
</evidence>
<keyword evidence="14" id="KW-1185">Reference proteome</keyword>
<dbReference type="InterPro" id="IPR023457">
    <property type="entry name" value="Met-tRNA_synth_2"/>
</dbReference>
<evidence type="ECO:0000256" key="3">
    <source>
        <dbReference type="ARBA" id="ARBA00018753"/>
    </source>
</evidence>
<dbReference type="InterPro" id="IPR009080">
    <property type="entry name" value="tRNAsynth_Ia_anticodon-bd"/>
</dbReference>
<dbReference type="InterPro" id="IPR015413">
    <property type="entry name" value="Methionyl/Leucyl_tRNA_Synth"/>
</dbReference>
<dbReference type="Pfam" id="PF09334">
    <property type="entry name" value="tRNA-synt_1g"/>
    <property type="match status" value="1"/>
</dbReference>
<dbReference type="Gene3D" id="3.40.50.620">
    <property type="entry name" value="HUPs"/>
    <property type="match status" value="1"/>
</dbReference>
<comment type="function">
    <text evidence="1">Is required not only for elongation of protein synthesis but also for the initiation of all mRNA translation through initiator tRNA(fMet) aminoacylation.</text>
</comment>
<name>A0AAE9Y6Z7_9ACTN</name>
<dbReference type="GO" id="GO:0006431">
    <property type="term" value="P:methionyl-tRNA aminoacylation"/>
    <property type="evidence" value="ECO:0007669"/>
    <property type="project" value="InterPro"/>
</dbReference>
<dbReference type="EMBL" id="CP116942">
    <property type="protein sequence ID" value="WCO65553.1"/>
    <property type="molecule type" value="Genomic_DNA"/>
</dbReference>
<dbReference type="KEGG" id="ima:PO878_13700"/>
<dbReference type="Proteomes" id="UP001216390">
    <property type="component" value="Chromosome"/>
</dbReference>
<reference evidence="13" key="1">
    <citation type="submission" date="2023-01" db="EMBL/GenBank/DDBJ databases">
        <title>The diversity of Class Acidimicrobiia in South China Sea sediment environments and the proposal of Iamia marina sp. nov., a novel species of the genus Iamia.</title>
        <authorList>
            <person name="He Y."/>
            <person name="Tian X."/>
        </authorList>
    </citation>
    <scope>NUCLEOTIDE SEQUENCE</scope>
    <source>
        <strain evidence="13">DSM 19957</strain>
    </source>
</reference>
<comment type="catalytic activity">
    <reaction evidence="10">
        <text>tRNA(Met) + L-methionine + ATP = L-methionyl-tRNA(Met) + AMP + diphosphate</text>
        <dbReference type="Rhea" id="RHEA:13481"/>
        <dbReference type="Rhea" id="RHEA-COMP:9667"/>
        <dbReference type="Rhea" id="RHEA-COMP:9698"/>
        <dbReference type="ChEBI" id="CHEBI:30616"/>
        <dbReference type="ChEBI" id="CHEBI:33019"/>
        <dbReference type="ChEBI" id="CHEBI:57844"/>
        <dbReference type="ChEBI" id="CHEBI:78442"/>
        <dbReference type="ChEBI" id="CHEBI:78530"/>
        <dbReference type="ChEBI" id="CHEBI:456215"/>
        <dbReference type="EC" id="6.1.1.10"/>
    </reaction>
</comment>
<keyword evidence="5 11" id="KW-0547">Nucleotide-binding</keyword>
<evidence type="ECO:0000256" key="11">
    <source>
        <dbReference type="RuleBase" id="RU363039"/>
    </source>
</evidence>
<dbReference type="Gene3D" id="2.170.220.10">
    <property type="match status" value="1"/>
</dbReference>
<dbReference type="GO" id="GO:0005524">
    <property type="term" value="F:ATP binding"/>
    <property type="evidence" value="ECO:0007669"/>
    <property type="project" value="UniProtKB-KW"/>
</dbReference>
<dbReference type="InterPro" id="IPR033911">
    <property type="entry name" value="MetRS_core"/>
</dbReference>
<evidence type="ECO:0000256" key="4">
    <source>
        <dbReference type="ARBA" id="ARBA00022598"/>
    </source>
</evidence>
<evidence type="ECO:0000313" key="13">
    <source>
        <dbReference type="EMBL" id="WCO65553.1"/>
    </source>
</evidence>
<keyword evidence="4 11" id="KW-0436">Ligase</keyword>
<dbReference type="InterPro" id="IPR014729">
    <property type="entry name" value="Rossmann-like_a/b/a_fold"/>
</dbReference>
<keyword evidence="6 11" id="KW-0067">ATP-binding</keyword>
<dbReference type="RefSeq" id="WP_272735079.1">
    <property type="nucleotide sequence ID" value="NZ_CP116942.1"/>
</dbReference>
<dbReference type="PANTHER" id="PTHR43326">
    <property type="entry name" value="METHIONYL-TRNA SYNTHETASE"/>
    <property type="match status" value="1"/>
</dbReference>
<evidence type="ECO:0000313" key="14">
    <source>
        <dbReference type="Proteomes" id="UP001216390"/>
    </source>
</evidence>
<keyword evidence="7 11" id="KW-0648">Protein biosynthesis</keyword>
<comment type="similarity">
    <text evidence="11">Belongs to the class-I aminoacyl-tRNA synthetase family.</text>
</comment>
<dbReference type="AlphaFoldDB" id="A0AAE9Y6Z7"/>
<gene>
    <name evidence="13" type="primary">metG</name>
    <name evidence="13" type="ORF">PO878_13700</name>
</gene>
<keyword evidence="8 11" id="KW-0030">Aminoacyl-tRNA synthetase</keyword>
<evidence type="ECO:0000256" key="9">
    <source>
        <dbReference type="ARBA" id="ARBA00030904"/>
    </source>
</evidence>
<dbReference type="PRINTS" id="PR01041">
    <property type="entry name" value="TRNASYNTHMET"/>
</dbReference>
<dbReference type="FunFam" id="2.170.220.10:FF:000001">
    <property type="entry name" value="methionine--tRNA ligase, mitochondrial"/>
    <property type="match status" value="1"/>
</dbReference>
<dbReference type="SUPFAM" id="SSF52374">
    <property type="entry name" value="Nucleotidylyl transferase"/>
    <property type="match status" value="1"/>
</dbReference>
<evidence type="ECO:0000256" key="8">
    <source>
        <dbReference type="ARBA" id="ARBA00023146"/>
    </source>
</evidence>
<dbReference type="EC" id="6.1.1.10" evidence="2"/>
<dbReference type="InterPro" id="IPR014758">
    <property type="entry name" value="Met-tRNA_synth"/>
</dbReference>
<dbReference type="PANTHER" id="PTHR43326:SF1">
    <property type="entry name" value="METHIONINE--TRNA LIGASE, MITOCHONDRIAL"/>
    <property type="match status" value="1"/>
</dbReference>
<dbReference type="GO" id="GO:0004825">
    <property type="term" value="F:methionine-tRNA ligase activity"/>
    <property type="evidence" value="ECO:0007669"/>
    <property type="project" value="UniProtKB-EC"/>
</dbReference>
<evidence type="ECO:0000256" key="10">
    <source>
        <dbReference type="ARBA" id="ARBA00047364"/>
    </source>
</evidence>